<comment type="caution">
    <text evidence="5">The sequence shown here is derived from an EMBL/GenBank/DDBJ whole genome shotgun (WGS) entry which is preliminary data.</text>
</comment>
<keyword evidence="3" id="KW-0238">DNA-binding</keyword>
<dbReference type="InterPro" id="IPR050336">
    <property type="entry name" value="Chromosome_partition/occlusion"/>
</dbReference>
<dbReference type="Gene3D" id="1.10.10.2830">
    <property type="match status" value="1"/>
</dbReference>
<dbReference type="Gene3D" id="3.90.1530.30">
    <property type="match status" value="1"/>
</dbReference>
<dbReference type="InterPro" id="IPR003115">
    <property type="entry name" value="ParB_N"/>
</dbReference>
<proteinExistence type="inferred from homology"/>
<organism evidence="5 6">
    <name type="scientific">SAR324 cluster bacterium</name>
    <dbReference type="NCBI Taxonomy" id="2024889"/>
    <lineage>
        <taxon>Bacteria</taxon>
        <taxon>Deltaproteobacteria</taxon>
        <taxon>SAR324 cluster</taxon>
    </lineage>
</organism>
<dbReference type="Pfam" id="PF23552">
    <property type="entry name" value="ParB_C"/>
    <property type="match status" value="1"/>
</dbReference>
<evidence type="ECO:0000313" key="5">
    <source>
        <dbReference type="EMBL" id="NMC64414.1"/>
    </source>
</evidence>
<gene>
    <name evidence="5" type="ORF">GYA55_14715</name>
</gene>
<evidence type="ECO:0000259" key="4">
    <source>
        <dbReference type="SMART" id="SM00470"/>
    </source>
</evidence>
<dbReference type="InterPro" id="IPR041468">
    <property type="entry name" value="HTH_ParB/Spo0J"/>
</dbReference>
<sequence length="341" mass="37909">MTKKTHRPSLGRGLSALISTETAVPLYPHSDASASKAPPVIHVLDGALSEIGTTNKDKKEPSEEGLQFIDINRIHRNPKQPRKDFKEAELDELAQSMKELGMLQPVLLRAQKEETASVNKEYEIVAGERRWRAAQRAGLDKVPAIVRELSDKESLEISIVENVQRENLNPIEEARAYELLSSEFHLSHSEIAERVAKDRSTIANMLRLLKLPDEILNFISEGKLSIGHAKAILGVKEIGAQISLAKKAIKEALSVRDLETIVARVAVLDTGRLSGNSSLDSKTKGGRKILPGHFGSVEDELRRILSTRVAIRHKASGRGRIEIEYFSEEELGRIVELLLRH</sequence>
<dbReference type="PANTHER" id="PTHR33375">
    <property type="entry name" value="CHROMOSOME-PARTITIONING PROTEIN PARB-RELATED"/>
    <property type="match status" value="1"/>
</dbReference>
<dbReference type="EMBL" id="JAAZON010000667">
    <property type="protein sequence ID" value="NMC64414.1"/>
    <property type="molecule type" value="Genomic_DNA"/>
</dbReference>
<dbReference type="GO" id="GO:0007059">
    <property type="term" value="P:chromosome segregation"/>
    <property type="evidence" value="ECO:0007669"/>
    <property type="project" value="UniProtKB-KW"/>
</dbReference>
<dbReference type="Proteomes" id="UP000524246">
    <property type="component" value="Unassembled WGS sequence"/>
</dbReference>
<protein>
    <submittedName>
        <fullName evidence="5">ParB/RepB/Spo0J family partition protein</fullName>
    </submittedName>
</protein>
<evidence type="ECO:0000256" key="1">
    <source>
        <dbReference type="ARBA" id="ARBA00006295"/>
    </source>
</evidence>
<dbReference type="PANTHER" id="PTHR33375:SF1">
    <property type="entry name" value="CHROMOSOME-PARTITIONING PROTEIN PARB-RELATED"/>
    <property type="match status" value="1"/>
</dbReference>
<dbReference type="CDD" id="cd16393">
    <property type="entry name" value="SPO0J_N"/>
    <property type="match status" value="1"/>
</dbReference>
<dbReference type="SUPFAM" id="SSF109709">
    <property type="entry name" value="KorB DNA-binding domain-like"/>
    <property type="match status" value="1"/>
</dbReference>
<dbReference type="SMART" id="SM00470">
    <property type="entry name" value="ParB"/>
    <property type="match status" value="1"/>
</dbReference>
<feature type="domain" description="ParB-like N-terminal" evidence="4">
    <location>
        <begin position="67"/>
        <end position="163"/>
    </location>
</feature>
<evidence type="ECO:0000256" key="2">
    <source>
        <dbReference type="ARBA" id="ARBA00022829"/>
    </source>
</evidence>
<dbReference type="NCBIfam" id="TIGR00180">
    <property type="entry name" value="parB_part"/>
    <property type="match status" value="1"/>
</dbReference>
<dbReference type="GO" id="GO:0005694">
    <property type="term" value="C:chromosome"/>
    <property type="evidence" value="ECO:0007669"/>
    <property type="project" value="TreeGrafter"/>
</dbReference>
<evidence type="ECO:0000313" key="6">
    <source>
        <dbReference type="Proteomes" id="UP000524246"/>
    </source>
</evidence>
<dbReference type="InterPro" id="IPR004437">
    <property type="entry name" value="ParB/RepB/Spo0J"/>
</dbReference>
<reference evidence="5 6" key="1">
    <citation type="journal article" date="2020" name="Biotechnol. Biofuels">
        <title>New insights from the biogas microbiome by comprehensive genome-resolved metagenomics of nearly 1600 species originating from multiple anaerobic digesters.</title>
        <authorList>
            <person name="Campanaro S."/>
            <person name="Treu L."/>
            <person name="Rodriguez-R L.M."/>
            <person name="Kovalovszki A."/>
            <person name="Ziels R.M."/>
            <person name="Maus I."/>
            <person name="Zhu X."/>
            <person name="Kougias P.G."/>
            <person name="Basile A."/>
            <person name="Luo G."/>
            <person name="Schluter A."/>
            <person name="Konstantinidis K.T."/>
            <person name="Angelidaki I."/>
        </authorList>
    </citation>
    <scope>NUCLEOTIDE SEQUENCE [LARGE SCALE GENOMIC DNA]</scope>
    <source>
        <strain evidence="5">AS27yjCOA_65</strain>
    </source>
</reference>
<keyword evidence="2" id="KW-0159">Chromosome partition</keyword>
<name>A0A7X9FU93_9DELT</name>
<dbReference type="FunFam" id="1.10.10.2830:FF:000001">
    <property type="entry name" value="Chromosome partitioning protein ParB"/>
    <property type="match status" value="1"/>
</dbReference>
<dbReference type="InterPro" id="IPR036086">
    <property type="entry name" value="ParB/Sulfiredoxin_sf"/>
</dbReference>
<dbReference type="Pfam" id="PF17762">
    <property type="entry name" value="HTH_ParB"/>
    <property type="match status" value="1"/>
</dbReference>
<comment type="similarity">
    <text evidence="1">Belongs to the ParB family.</text>
</comment>
<dbReference type="FunFam" id="3.90.1530.30:FF:000001">
    <property type="entry name" value="Chromosome partitioning protein ParB"/>
    <property type="match status" value="1"/>
</dbReference>
<dbReference type="Pfam" id="PF02195">
    <property type="entry name" value="ParB_N"/>
    <property type="match status" value="1"/>
</dbReference>
<dbReference type="AlphaFoldDB" id="A0A7X9FU93"/>
<dbReference type="GO" id="GO:0003677">
    <property type="term" value="F:DNA binding"/>
    <property type="evidence" value="ECO:0007669"/>
    <property type="project" value="UniProtKB-KW"/>
</dbReference>
<dbReference type="InterPro" id="IPR057240">
    <property type="entry name" value="ParB_dimer_C"/>
</dbReference>
<dbReference type="SUPFAM" id="SSF110849">
    <property type="entry name" value="ParB/Sulfiredoxin"/>
    <property type="match status" value="1"/>
</dbReference>
<evidence type="ECO:0000256" key="3">
    <source>
        <dbReference type="ARBA" id="ARBA00023125"/>
    </source>
</evidence>
<accession>A0A7X9FU93</accession>